<keyword evidence="1" id="KW-1133">Transmembrane helix</keyword>
<protein>
    <submittedName>
        <fullName evidence="2">HAE1 family hydrophobic/amphiphilic exporter-1</fullName>
    </submittedName>
</protein>
<feature type="transmembrane region" description="Helical" evidence="1">
    <location>
        <begin position="415"/>
        <end position="433"/>
    </location>
</feature>
<dbReference type="GO" id="GO:0042910">
    <property type="term" value="F:xenobiotic transmembrane transporter activity"/>
    <property type="evidence" value="ECO:0007669"/>
    <property type="project" value="TreeGrafter"/>
</dbReference>
<feature type="transmembrane region" description="Helical" evidence="1">
    <location>
        <begin position="1097"/>
        <end position="1115"/>
    </location>
</feature>
<dbReference type="OrthoDB" id="5287122at2"/>
<dbReference type="GO" id="GO:0005886">
    <property type="term" value="C:plasma membrane"/>
    <property type="evidence" value="ECO:0007669"/>
    <property type="project" value="TreeGrafter"/>
</dbReference>
<dbReference type="Gene3D" id="1.20.1640.10">
    <property type="entry name" value="Multidrug efflux transporter AcrB transmembrane domain"/>
    <property type="match status" value="4"/>
</dbReference>
<dbReference type="RefSeq" id="WP_147209005.1">
    <property type="nucleotide sequence ID" value="NZ_VLJS01000091.1"/>
</dbReference>
<evidence type="ECO:0000313" key="3">
    <source>
        <dbReference type="Proteomes" id="UP000321583"/>
    </source>
</evidence>
<dbReference type="AlphaFoldDB" id="A0A562D7C3"/>
<dbReference type="Gene3D" id="3.30.2090.10">
    <property type="entry name" value="Multidrug efflux transporter AcrB TolC docking domain, DN and DC subdomains"/>
    <property type="match status" value="3"/>
</dbReference>
<feature type="transmembrane region" description="Helical" evidence="1">
    <location>
        <begin position="520"/>
        <end position="542"/>
    </location>
</feature>
<dbReference type="Gene3D" id="3.30.70.1430">
    <property type="entry name" value="Multidrug efflux transporter AcrB pore domain"/>
    <property type="match status" value="2"/>
</dbReference>
<feature type="transmembrane region" description="Helical" evidence="1">
    <location>
        <begin position="996"/>
        <end position="1015"/>
    </location>
</feature>
<dbReference type="Pfam" id="PF00873">
    <property type="entry name" value="ACR_tran"/>
    <property type="match status" value="3"/>
</dbReference>
<dbReference type="PANTHER" id="PTHR32063:SF0">
    <property type="entry name" value="SWARMING MOTILITY PROTEIN SWRC"/>
    <property type="match status" value="1"/>
</dbReference>
<keyword evidence="1" id="KW-0812">Transmembrane</keyword>
<dbReference type="Gene3D" id="3.30.70.1440">
    <property type="entry name" value="Multidrug efflux transporter AcrB pore domain"/>
    <property type="match status" value="1"/>
</dbReference>
<evidence type="ECO:0000256" key="1">
    <source>
        <dbReference type="SAM" id="Phobius"/>
    </source>
</evidence>
<proteinExistence type="predicted"/>
<accession>A0A562D7C3</accession>
<comment type="caution">
    <text evidence="2">The sequence shown here is derived from an EMBL/GenBank/DDBJ whole genome shotgun (WGS) entry which is preliminary data.</text>
</comment>
<feature type="transmembrane region" description="Helical" evidence="1">
    <location>
        <begin position="595"/>
        <end position="615"/>
    </location>
</feature>
<organism evidence="2 3">
    <name type="scientific">Pseudoxanthomonas taiwanensis J19</name>
    <dbReference type="NCBI Taxonomy" id="935569"/>
    <lineage>
        <taxon>Bacteria</taxon>
        <taxon>Pseudomonadati</taxon>
        <taxon>Pseudomonadota</taxon>
        <taxon>Gammaproteobacteria</taxon>
        <taxon>Lysobacterales</taxon>
        <taxon>Lysobacteraceae</taxon>
        <taxon>Pseudoxanthomonas</taxon>
    </lineage>
</organism>
<dbReference type="SUPFAM" id="SSF82866">
    <property type="entry name" value="Multidrug efflux transporter AcrB transmembrane domain"/>
    <property type="match status" value="2"/>
</dbReference>
<feature type="transmembrane region" description="Helical" evidence="1">
    <location>
        <begin position="672"/>
        <end position="696"/>
    </location>
</feature>
<dbReference type="Proteomes" id="UP000321583">
    <property type="component" value="Unassembled WGS sequence"/>
</dbReference>
<gene>
    <name evidence="2" type="ORF">L613_000600000370</name>
</gene>
<dbReference type="InterPro" id="IPR027463">
    <property type="entry name" value="AcrB_DN_DC_subdom"/>
</dbReference>
<reference evidence="2 3" key="1">
    <citation type="submission" date="2019-07" db="EMBL/GenBank/DDBJ databases">
        <title>Genome sequencing of lignin-degrading bacterial isolates.</title>
        <authorList>
            <person name="Gladden J."/>
        </authorList>
    </citation>
    <scope>NUCLEOTIDE SEQUENCE [LARGE SCALE GENOMIC DNA]</scope>
    <source>
        <strain evidence="2 3">J19</strain>
    </source>
</reference>
<feature type="transmembrane region" description="Helical" evidence="1">
    <location>
        <begin position="1127"/>
        <end position="1148"/>
    </location>
</feature>
<feature type="transmembrane region" description="Helical" evidence="1">
    <location>
        <begin position="23"/>
        <end position="43"/>
    </location>
</feature>
<dbReference type="Gene3D" id="3.30.70.1320">
    <property type="entry name" value="Multidrug efflux transporter AcrB pore domain like"/>
    <property type="match status" value="2"/>
</dbReference>
<dbReference type="SUPFAM" id="SSF82714">
    <property type="entry name" value="Multidrug efflux transporter AcrB TolC docking domain, DN and DC subdomains"/>
    <property type="match status" value="2"/>
</dbReference>
<feature type="transmembrane region" description="Helical" evidence="1">
    <location>
        <begin position="1048"/>
        <end position="1069"/>
    </location>
</feature>
<feature type="transmembrane region" description="Helical" evidence="1">
    <location>
        <begin position="392"/>
        <end position="409"/>
    </location>
</feature>
<dbReference type="EMBL" id="VLJS01000091">
    <property type="protein sequence ID" value="TWH05444.1"/>
    <property type="molecule type" value="Genomic_DNA"/>
</dbReference>
<dbReference type="PRINTS" id="PR00702">
    <property type="entry name" value="ACRIFLAVINRP"/>
</dbReference>
<keyword evidence="3" id="KW-1185">Reference proteome</keyword>
<name>A0A562D7C3_9GAMM</name>
<dbReference type="InterPro" id="IPR001036">
    <property type="entry name" value="Acrflvin-R"/>
</dbReference>
<sequence length="1190" mass="128092">MATHDVHQTRGFDLVEFATRRRVTIAMMTLTLVLFGLISLSSLKVELLPDLSYPTLTVRTDYEGAAPSEVETLISQPAEEALGVVKGLRKLRSISRTGQSDVVLEFAWGTDMQQAGLEVRDKMETLQLPLEAKPPVLLRFNPSTQPIMRLALSSKQEPADEADAVRRLMELRRYADEDLKRRLEPVPGVAAVKVGGGLEDEVQVEIDQRKLAQLGLSLDQVIERLKQENVNLSGGRLEEGTQRYLVRTVNQFSSVEQMREMLLTTAGGQSSANSGTGENRQLMLAILGSRDPNVIAALRADNGGGGVVPVRLKDVAEVRQGYKEREAVIRAGGREAVELAVYKEGDANTVATADALEARLEQIRKRMPKDIELSVVEDQSVFIRHAVNDVKMDAVIGGLLSVLIIFLFLRDGWSTFVISLSLPVSIITTFFFMGQLGLSLNVMSLGGLALATGLVVDDSIVVLESIAKARERGLGILEAAITGTREVFMAVVASTLTTIAVFLPLVFVEGIAGQLFRDQALTVAIAIAVSLVVSMTLVPMLSSLKGRPPLEFPAEPAPQGDRVLRVLRVLATLVVLAIGYGIGKAILGKAMPGSSVATWGALVPGLLLAAGFWYLKSLFYAAAWMVVRAFRIVARLAGGVMGKASDVAMAPYRRAEAGYLRMLPGALERPGLVLGGAALAFAATMATLPLLGVDLIPQLAQDRFEMTAKLPPGTPLAQTDALVRDIQRRHAGEPGVRLLYGVSGTGTRLDASPTESGENIGKLSVVMDDTSREAALMETLRQSMKAYPSAQVDFARPQLFALAAPLEVEIEGNDLEAIRVAGNKLAAMLRQNPHYADVKSTVEQGFPEIQVVFDHDRAASLGLTTRQIADAVVNKVRGNVATRYSFRDRKIDVLVRVRESERSSVDDIRRLIVNPAGSNPIELGSVAEVVATTGPSEIHRADQRRVAIVSANLRDIDLGTAVAEVQQMVAENPLGADVGMRIGGQGEELGESLRSLLFAFGLAVFLVYLVMASQFESLLHPFVILFTIPLALVGAIGALLLTGSPVSVVVSIGLILLVGLVVKNAIILIDKVNQLREAGVAKREALVEGARSRLRPIMMTTLTAVFGFMPLALAFGEGAEVRSPMAITVIGGLLVSTLLTLVVIPVVYDLLDRKPDGYYVERGQRSRREALQAEQVLAREHDPIGGGAEA</sequence>
<dbReference type="PANTHER" id="PTHR32063">
    <property type="match status" value="1"/>
</dbReference>
<feature type="transmembrane region" description="Helical" evidence="1">
    <location>
        <begin position="562"/>
        <end position="583"/>
    </location>
</feature>
<feature type="transmembrane region" description="Helical" evidence="1">
    <location>
        <begin position="487"/>
        <end position="508"/>
    </location>
</feature>
<evidence type="ECO:0000313" key="2">
    <source>
        <dbReference type="EMBL" id="TWH05444.1"/>
    </source>
</evidence>
<feature type="transmembrane region" description="Helical" evidence="1">
    <location>
        <begin position="1021"/>
        <end position="1041"/>
    </location>
</feature>
<dbReference type="SUPFAM" id="SSF82693">
    <property type="entry name" value="Multidrug efflux transporter AcrB pore domain, PN1, PN2, PC1 and PC2 subdomains"/>
    <property type="match status" value="2"/>
</dbReference>
<keyword evidence="1" id="KW-0472">Membrane</keyword>